<dbReference type="PANTHER" id="PTHR11649:SF13">
    <property type="entry name" value="ENGB-TYPE G DOMAIN-CONTAINING PROTEIN"/>
    <property type="match status" value="1"/>
</dbReference>
<gene>
    <name evidence="10" type="primary">engB</name>
    <name evidence="12" type="synonym">yihA</name>
    <name evidence="13" type="ORF">DSQ42_01285</name>
    <name evidence="12" type="ORF">LH652_01300</name>
</gene>
<proteinExistence type="inferred from homology"/>
<comment type="cofactor">
    <cofactor evidence="1">
        <name>Mg(2+)</name>
        <dbReference type="ChEBI" id="CHEBI:18420"/>
    </cofactor>
</comment>
<keyword evidence="4" id="KW-0479">Metal-binding</keyword>
<reference evidence="12 15" key="2">
    <citation type="submission" date="2021-10" db="EMBL/GenBank/DDBJ databases">
        <title>Sequencing the mobilome of antimicrobial resistant bacterial isolates spanning a range of GC content: The potential of a sustainable low cost, low infrastructure approach for surveillance with Oxford Nanopore sequencing.</title>
        <authorList>
            <person name="Sands K."/>
        </authorList>
    </citation>
    <scope>NUCLEOTIDE SEQUENCE [LARGE SCALE GENOMIC DNA]</scope>
    <source>
        <strain evidence="12 15">MIN-202</strain>
    </source>
</reference>
<evidence type="ECO:0000259" key="11">
    <source>
        <dbReference type="PROSITE" id="PS51706"/>
    </source>
</evidence>
<keyword evidence="8 10" id="KW-0717">Septation</keyword>
<sequence length="208" mass="23938">MAKFIKSAQYFDQYPVDKQFEICVIGRSNVGKSSLINALANEKIARTSNTPGRTQLVNFFDFNSFRLVDLPGYGFARVSKDKQLDLATIIDQYLGYRQNLCAVFQICDINVLTNDDVEMSRYFENQNYAHFVVLNKVDKVNKSHFDNNKQKIAKFLNISVDRLLCVSAQKNTNVATLFALMKKVVIETRQKQLLLKKEEKKSSEEEIK</sequence>
<organism evidence="13 14">
    <name type="scientific">Ureaplasma urealyticum</name>
    <name type="common">Ureaplasma urealyticum biotype 2</name>
    <dbReference type="NCBI Taxonomy" id="2130"/>
    <lineage>
        <taxon>Bacteria</taxon>
        <taxon>Bacillati</taxon>
        <taxon>Mycoplasmatota</taxon>
        <taxon>Mycoplasmoidales</taxon>
        <taxon>Mycoplasmoidaceae</taxon>
        <taxon>Ureaplasma</taxon>
    </lineage>
</organism>
<dbReference type="EMBL" id="QOKT01000006">
    <property type="protein sequence ID" value="RCJ01431.1"/>
    <property type="molecule type" value="Genomic_DNA"/>
</dbReference>
<dbReference type="InterPro" id="IPR005225">
    <property type="entry name" value="Small_GTP-bd"/>
</dbReference>
<name>A0AAX1R020_UREUR</name>
<keyword evidence="5 10" id="KW-0547">Nucleotide-binding</keyword>
<dbReference type="NCBIfam" id="TIGR00231">
    <property type="entry name" value="small_GTP"/>
    <property type="match status" value="1"/>
</dbReference>
<dbReference type="EMBL" id="JAJBIS010000001">
    <property type="protein sequence ID" value="MCF1348934.1"/>
    <property type="molecule type" value="Genomic_DNA"/>
</dbReference>
<dbReference type="SMR" id="A0AAX1R020"/>
<dbReference type="InterPro" id="IPR006073">
    <property type="entry name" value="GTP-bd"/>
</dbReference>
<evidence type="ECO:0000256" key="9">
    <source>
        <dbReference type="ARBA" id="ARBA00023306"/>
    </source>
</evidence>
<dbReference type="PANTHER" id="PTHR11649">
    <property type="entry name" value="MSS1/TRME-RELATED GTP-BINDING PROTEIN"/>
    <property type="match status" value="1"/>
</dbReference>
<feature type="domain" description="EngB-type G" evidence="11">
    <location>
        <begin position="18"/>
        <end position="187"/>
    </location>
</feature>
<evidence type="ECO:0000256" key="6">
    <source>
        <dbReference type="ARBA" id="ARBA00022842"/>
    </source>
</evidence>
<keyword evidence="7 10" id="KW-0342">GTP-binding</keyword>
<keyword evidence="9 10" id="KW-0131">Cell cycle</keyword>
<dbReference type="Gene3D" id="3.40.50.300">
    <property type="entry name" value="P-loop containing nucleotide triphosphate hydrolases"/>
    <property type="match status" value="1"/>
</dbReference>
<evidence type="ECO:0000256" key="10">
    <source>
        <dbReference type="HAMAP-Rule" id="MF_00321"/>
    </source>
</evidence>
<dbReference type="Pfam" id="PF01926">
    <property type="entry name" value="MMR_HSR1"/>
    <property type="match status" value="1"/>
</dbReference>
<dbReference type="AlphaFoldDB" id="A0AAX1R020"/>
<dbReference type="SUPFAM" id="SSF52540">
    <property type="entry name" value="P-loop containing nucleoside triphosphate hydrolases"/>
    <property type="match status" value="1"/>
</dbReference>
<dbReference type="InterPro" id="IPR019987">
    <property type="entry name" value="GTP-bd_ribosome_bio_YsxC"/>
</dbReference>
<evidence type="ECO:0000256" key="2">
    <source>
        <dbReference type="ARBA" id="ARBA00009638"/>
    </source>
</evidence>
<dbReference type="Proteomes" id="UP000253077">
    <property type="component" value="Unassembled WGS sequence"/>
</dbReference>
<keyword evidence="6" id="KW-0460">Magnesium</keyword>
<accession>A0AAX1R020</accession>
<dbReference type="GO" id="GO:0005525">
    <property type="term" value="F:GTP binding"/>
    <property type="evidence" value="ECO:0007669"/>
    <property type="project" value="UniProtKB-UniRule"/>
</dbReference>
<dbReference type="NCBIfam" id="TIGR03598">
    <property type="entry name" value="GTPase_YsxC"/>
    <property type="match status" value="1"/>
</dbReference>
<dbReference type="GO" id="GO:0000917">
    <property type="term" value="P:division septum assembly"/>
    <property type="evidence" value="ECO:0007669"/>
    <property type="project" value="UniProtKB-KW"/>
</dbReference>
<dbReference type="InterPro" id="IPR027417">
    <property type="entry name" value="P-loop_NTPase"/>
</dbReference>
<keyword evidence="3 10" id="KW-0132">Cell division</keyword>
<comment type="caution">
    <text evidence="13">The sequence shown here is derived from an EMBL/GenBank/DDBJ whole genome shotgun (WGS) entry which is preliminary data.</text>
</comment>
<evidence type="ECO:0000313" key="12">
    <source>
        <dbReference type="EMBL" id="MCF1348934.1"/>
    </source>
</evidence>
<dbReference type="HAMAP" id="MF_00321">
    <property type="entry name" value="GTPase_EngB"/>
    <property type="match status" value="1"/>
</dbReference>
<evidence type="ECO:0000313" key="14">
    <source>
        <dbReference type="Proteomes" id="UP000253077"/>
    </source>
</evidence>
<dbReference type="GeneID" id="93848741"/>
<evidence type="ECO:0000256" key="4">
    <source>
        <dbReference type="ARBA" id="ARBA00022723"/>
    </source>
</evidence>
<dbReference type="GO" id="GO:0005829">
    <property type="term" value="C:cytosol"/>
    <property type="evidence" value="ECO:0007669"/>
    <property type="project" value="TreeGrafter"/>
</dbReference>
<dbReference type="InterPro" id="IPR030393">
    <property type="entry name" value="G_ENGB_dom"/>
</dbReference>
<evidence type="ECO:0000256" key="1">
    <source>
        <dbReference type="ARBA" id="ARBA00001946"/>
    </source>
</evidence>
<dbReference type="Proteomes" id="UP001201240">
    <property type="component" value="Unassembled WGS sequence"/>
</dbReference>
<protein>
    <recommendedName>
        <fullName evidence="10">Probable GTP-binding protein EngB</fullName>
    </recommendedName>
</protein>
<dbReference type="RefSeq" id="WP_004025617.1">
    <property type="nucleotide sequence ID" value="NZ_CAMXZD010000001.1"/>
</dbReference>
<evidence type="ECO:0000256" key="7">
    <source>
        <dbReference type="ARBA" id="ARBA00023134"/>
    </source>
</evidence>
<evidence type="ECO:0000256" key="3">
    <source>
        <dbReference type="ARBA" id="ARBA00022618"/>
    </source>
</evidence>
<evidence type="ECO:0000313" key="13">
    <source>
        <dbReference type="EMBL" id="RCJ01431.1"/>
    </source>
</evidence>
<comment type="function">
    <text evidence="10">Necessary for normal cell division and for the maintenance of normal septation.</text>
</comment>
<dbReference type="GO" id="GO:0046872">
    <property type="term" value="F:metal ion binding"/>
    <property type="evidence" value="ECO:0007669"/>
    <property type="project" value="UniProtKB-KW"/>
</dbReference>
<evidence type="ECO:0000256" key="8">
    <source>
        <dbReference type="ARBA" id="ARBA00023210"/>
    </source>
</evidence>
<comment type="similarity">
    <text evidence="2 10">Belongs to the TRAFAC class TrmE-Era-EngA-EngB-Septin-like GTPase superfamily. EngB GTPase family.</text>
</comment>
<evidence type="ECO:0000313" key="15">
    <source>
        <dbReference type="Proteomes" id="UP001201240"/>
    </source>
</evidence>
<dbReference type="CDD" id="cd01876">
    <property type="entry name" value="YihA_EngB"/>
    <property type="match status" value="1"/>
</dbReference>
<dbReference type="PROSITE" id="PS51706">
    <property type="entry name" value="G_ENGB"/>
    <property type="match status" value="1"/>
</dbReference>
<evidence type="ECO:0000256" key="5">
    <source>
        <dbReference type="ARBA" id="ARBA00022741"/>
    </source>
</evidence>
<dbReference type="PRINTS" id="PR00449">
    <property type="entry name" value="RASTRNSFRMNG"/>
</dbReference>
<reference evidence="13 14" key="1">
    <citation type="submission" date="2018-07" db="EMBL/GenBank/DDBJ databases">
        <title>Ureaplasma urealyticum 1000 the multidrug-resistant clinical isolate obtained from scrapings of the urogenital tract of a woman with inflammatory diseases of the reproductive organs.</title>
        <authorList>
            <person name="Kolesnikova E.A."/>
            <person name="Alekseeva A.E."/>
            <person name="Brusnigina N.F."/>
            <person name="Makhova M.A."/>
        </authorList>
    </citation>
    <scope>NUCLEOTIDE SEQUENCE [LARGE SCALE GENOMIC DNA]</scope>
    <source>
        <strain evidence="13 14">1000</strain>
    </source>
</reference>